<dbReference type="PANTHER" id="PTHR16056:SF16">
    <property type="entry name" value="REGULATOR OF MICROTUBULE DYNAMICS PROTEIN 1"/>
    <property type="match status" value="1"/>
</dbReference>
<reference evidence="9" key="1">
    <citation type="journal article" date="2011" name="Genome Biol.">
        <title>The draft genome of the carcinogenic human liver fluke Clonorchis sinensis.</title>
        <authorList>
            <person name="Wang X."/>
            <person name="Chen W."/>
            <person name="Huang Y."/>
            <person name="Sun J."/>
            <person name="Men J."/>
            <person name="Liu H."/>
            <person name="Luo F."/>
            <person name="Guo L."/>
            <person name="Lv X."/>
            <person name="Deng C."/>
            <person name="Zhou C."/>
            <person name="Fan Y."/>
            <person name="Li X."/>
            <person name="Huang L."/>
            <person name="Hu Y."/>
            <person name="Liang C."/>
            <person name="Hu X."/>
            <person name="Xu J."/>
            <person name="Yu X."/>
        </authorList>
    </citation>
    <scope>NUCLEOTIDE SEQUENCE [LARGE SCALE GENOMIC DNA]</scope>
    <source>
        <strain evidence="9">Henan</strain>
    </source>
</reference>
<evidence type="ECO:0000256" key="1">
    <source>
        <dbReference type="ARBA" id="ARBA00004245"/>
    </source>
</evidence>
<evidence type="ECO:0000313" key="10">
    <source>
        <dbReference type="Proteomes" id="UP000008909"/>
    </source>
</evidence>
<keyword evidence="4" id="KW-0677">Repeat</keyword>
<feature type="non-terminal residue" evidence="9">
    <location>
        <position position="1"/>
    </location>
</feature>
<comment type="subcellular location">
    <subcellularLocation>
        <location evidence="1">Cytoplasm</location>
        <location evidence="1">Cytoskeleton</location>
    </subcellularLocation>
</comment>
<comment type="subunit">
    <text evidence="2">Interacts with microtubules.</text>
</comment>
<accession>G7YHJ7</accession>
<evidence type="ECO:0000256" key="8">
    <source>
        <dbReference type="ARBA" id="ARBA00041958"/>
    </source>
</evidence>
<dbReference type="SUPFAM" id="SSF48452">
    <property type="entry name" value="TPR-like"/>
    <property type="match status" value="1"/>
</dbReference>
<evidence type="ECO:0000256" key="6">
    <source>
        <dbReference type="ARBA" id="ARBA00023212"/>
    </source>
</evidence>
<dbReference type="EMBL" id="DF143291">
    <property type="protein sequence ID" value="GAA52430.1"/>
    <property type="molecule type" value="Genomic_DNA"/>
</dbReference>
<dbReference type="GO" id="GO:0005876">
    <property type="term" value="C:spindle microtubule"/>
    <property type="evidence" value="ECO:0007669"/>
    <property type="project" value="TreeGrafter"/>
</dbReference>
<dbReference type="GO" id="GO:0005737">
    <property type="term" value="C:cytoplasm"/>
    <property type="evidence" value="ECO:0007669"/>
    <property type="project" value="TreeGrafter"/>
</dbReference>
<keyword evidence="5" id="KW-0802">TPR repeat</keyword>
<dbReference type="PANTHER" id="PTHR16056">
    <property type="entry name" value="REGULATOR OF MICROTUBULE DYNAMICS PROTEIN"/>
    <property type="match status" value="1"/>
</dbReference>
<reference key="2">
    <citation type="submission" date="2011-10" db="EMBL/GenBank/DDBJ databases">
        <title>The genome and transcriptome sequence of Clonorchis sinensis provide insights into the carcinogenic liver fluke.</title>
        <authorList>
            <person name="Wang X."/>
            <person name="Huang Y."/>
            <person name="Chen W."/>
            <person name="Liu H."/>
            <person name="Guo L."/>
            <person name="Chen Y."/>
            <person name="Luo F."/>
            <person name="Zhou W."/>
            <person name="Sun J."/>
            <person name="Mao Q."/>
            <person name="Liang P."/>
            <person name="Zhou C."/>
            <person name="Tian Y."/>
            <person name="Men J."/>
            <person name="Lv X."/>
            <person name="Huang L."/>
            <person name="Zhou J."/>
            <person name="Hu Y."/>
            <person name="Li R."/>
            <person name="Zhang F."/>
            <person name="Lei H."/>
            <person name="Li X."/>
            <person name="Hu X."/>
            <person name="Liang C."/>
            <person name="Xu J."/>
            <person name="Wu Z."/>
            <person name="Yu X."/>
        </authorList>
    </citation>
    <scope>NUCLEOTIDE SEQUENCE</scope>
    <source>
        <strain>Henan</strain>
    </source>
</reference>
<gene>
    <name evidence="9" type="ORF">CLF_108069</name>
</gene>
<proteinExistence type="predicted"/>
<evidence type="ECO:0000256" key="2">
    <source>
        <dbReference type="ARBA" id="ARBA00011375"/>
    </source>
</evidence>
<name>G7YHJ7_CLOSI</name>
<dbReference type="GO" id="GO:0008017">
    <property type="term" value="F:microtubule binding"/>
    <property type="evidence" value="ECO:0007669"/>
    <property type="project" value="TreeGrafter"/>
</dbReference>
<dbReference type="Pfam" id="PF21033">
    <property type="entry name" value="RMD1-3"/>
    <property type="match status" value="1"/>
</dbReference>
<keyword evidence="3" id="KW-0963">Cytoplasm</keyword>
<organism evidence="9 10">
    <name type="scientific">Clonorchis sinensis</name>
    <name type="common">Chinese liver fluke</name>
    <dbReference type="NCBI Taxonomy" id="79923"/>
    <lineage>
        <taxon>Eukaryota</taxon>
        <taxon>Metazoa</taxon>
        <taxon>Spiralia</taxon>
        <taxon>Lophotrochozoa</taxon>
        <taxon>Platyhelminthes</taxon>
        <taxon>Trematoda</taxon>
        <taxon>Digenea</taxon>
        <taxon>Opisthorchiida</taxon>
        <taxon>Opisthorchiata</taxon>
        <taxon>Opisthorchiidae</taxon>
        <taxon>Clonorchis</taxon>
    </lineage>
</organism>
<feature type="non-terminal residue" evidence="9">
    <location>
        <position position="360"/>
    </location>
</feature>
<keyword evidence="10" id="KW-1185">Reference proteome</keyword>
<evidence type="ECO:0000313" key="9">
    <source>
        <dbReference type="EMBL" id="GAA52430.1"/>
    </source>
</evidence>
<dbReference type="AlphaFoldDB" id="G7YHJ7"/>
<dbReference type="GO" id="GO:0097431">
    <property type="term" value="C:mitotic spindle pole"/>
    <property type="evidence" value="ECO:0007669"/>
    <property type="project" value="TreeGrafter"/>
</dbReference>
<evidence type="ECO:0000256" key="7">
    <source>
        <dbReference type="ARBA" id="ARBA00039966"/>
    </source>
</evidence>
<protein>
    <recommendedName>
        <fullName evidence="7">Regulator of microtubule dynamics protein 1</fullName>
    </recommendedName>
    <alternativeName>
        <fullName evidence="8">Protein FAM82B</fullName>
    </alternativeName>
</protein>
<evidence type="ECO:0000256" key="4">
    <source>
        <dbReference type="ARBA" id="ARBA00022737"/>
    </source>
</evidence>
<dbReference type="Gene3D" id="1.25.40.10">
    <property type="entry name" value="Tetratricopeptide repeat domain"/>
    <property type="match status" value="1"/>
</dbReference>
<sequence>LFDASLITQYRISCSVHRSSAIKELEQIRQMAARLFRGLHNLTYVTRFAALDHHHHITNRDSISIDTDSSLPYNHRICLIVFKALKFKKTKEPYHQPLITLAATLSEFGKDHPFQKSSRLQPVHGTLYNYQVNKLINRIDWFVCEHDWVDPIQSAATRCRRLKCSIVYWICVLLIDFCFFSADHFMEEVIKEFTALHDEKKHDAAYKLICDAIQNRGMNDPELHWRHAMACRDMAMTAGKTDKALYKKFVSEGLEAAETGLKQDPENPKCHCWSAIHLNYTAQLEGINKRIENSFKMKDHWLKAIHANPDDSVTLHALGRWCFEVTDLPWIKRKFAQAFFSTPPTSTYEEGLKYLLASEK</sequence>
<evidence type="ECO:0000256" key="3">
    <source>
        <dbReference type="ARBA" id="ARBA00022490"/>
    </source>
</evidence>
<dbReference type="InterPro" id="IPR049039">
    <property type="entry name" value="RMD1-3_a_helical_rpt"/>
</dbReference>
<dbReference type="Proteomes" id="UP000008909">
    <property type="component" value="Unassembled WGS sequence"/>
</dbReference>
<keyword evidence="6" id="KW-0206">Cytoskeleton</keyword>
<evidence type="ECO:0000256" key="5">
    <source>
        <dbReference type="ARBA" id="ARBA00022803"/>
    </source>
</evidence>
<dbReference type="InterPro" id="IPR011990">
    <property type="entry name" value="TPR-like_helical_dom_sf"/>
</dbReference>